<dbReference type="PROSITE" id="PS51278">
    <property type="entry name" value="GATASE_TYPE_2"/>
    <property type="match status" value="1"/>
</dbReference>
<name>A0A1I5Y6V6_9ACTN</name>
<dbReference type="PANTHER" id="PTHR42824">
    <property type="entry name" value="GLUTAMINE AMIDOTRANSFERASE"/>
    <property type="match status" value="1"/>
</dbReference>
<dbReference type="SUPFAM" id="SSF56235">
    <property type="entry name" value="N-terminal nucleophile aminohydrolases (Ntn hydrolases)"/>
    <property type="match status" value="1"/>
</dbReference>
<dbReference type="GO" id="GO:0016740">
    <property type="term" value="F:transferase activity"/>
    <property type="evidence" value="ECO:0007669"/>
    <property type="project" value="UniProtKB-KW"/>
</dbReference>
<dbReference type="GeneID" id="99647770"/>
<accession>A0A1I5Y6V6</accession>
<dbReference type="AlphaFoldDB" id="A0A1I5Y6V6"/>
<organism evidence="3 4">
    <name type="scientific">Actinomadura madurae</name>
    <dbReference type="NCBI Taxonomy" id="1993"/>
    <lineage>
        <taxon>Bacteria</taxon>
        <taxon>Bacillati</taxon>
        <taxon>Actinomycetota</taxon>
        <taxon>Actinomycetes</taxon>
        <taxon>Streptosporangiales</taxon>
        <taxon>Thermomonosporaceae</taxon>
        <taxon>Actinomadura</taxon>
    </lineage>
</organism>
<dbReference type="Gene3D" id="3.60.20.10">
    <property type="entry name" value="Glutamine Phosphoribosylpyrophosphate, subunit 1, domain 1"/>
    <property type="match status" value="1"/>
</dbReference>
<dbReference type="InterPro" id="IPR017932">
    <property type="entry name" value="GATase_2_dom"/>
</dbReference>
<feature type="domain" description="Glutamine amidotransferase type-2" evidence="2">
    <location>
        <begin position="2"/>
        <end position="239"/>
    </location>
</feature>
<protein>
    <submittedName>
        <fullName evidence="3">Glutamine amidotransferase</fullName>
    </submittedName>
</protein>
<evidence type="ECO:0000259" key="2">
    <source>
        <dbReference type="PROSITE" id="PS51278"/>
    </source>
</evidence>
<keyword evidence="3" id="KW-0808">Transferase</keyword>
<dbReference type="OrthoDB" id="9804310at2"/>
<evidence type="ECO:0000313" key="3">
    <source>
        <dbReference type="EMBL" id="SFQ39961.1"/>
    </source>
</evidence>
<dbReference type="InParanoid" id="A0A1I5Y6V6"/>
<dbReference type="CDD" id="cd01908">
    <property type="entry name" value="YafJ"/>
    <property type="match status" value="1"/>
</dbReference>
<gene>
    <name evidence="3" type="ORF">SAMN04489713_13047</name>
</gene>
<sequence length="330" mass="35506">MCRLFGMSTGGPRVRAAHWLLDAPRSLRAQSHRMQHGAGLGWFSLGGEPVRDRAPLAAFENADFDLHARNVPSHTFVSHVRDASVGGLTVHNCHPFVMNDRLFAHNGVVKGLETLKSWLTDVERAHISGETDSELVFACVTAEIRRRGDTTAGIVEAVRRIAAEVPVFALNLLVAEAGRLWALRYPESNELWVLSHRRGGVSGAGDADVPAVVVASEPMDDQPGWRLLEPGELLIVDGLAETSLFPFGPLRYPLRRSDLSVREAASQATSEAAEMVPVGHEAVSASPARSGAVTVMELRGPDGEPVPVRAPLQPVILRNGRPSAVGDTSV</sequence>
<evidence type="ECO:0000256" key="1">
    <source>
        <dbReference type="ARBA" id="ARBA00022962"/>
    </source>
</evidence>
<keyword evidence="4" id="KW-1185">Reference proteome</keyword>
<proteinExistence type="predicted"/>
<dbReference type="EMBL" id="FOVH01000030">
    <property type="protein sequence ID" value="SFQ39961.1"/>
    <property type="molecule type" value="Genomic_DNA"/>
</dbReference>
<dbReference type="InterPro" id="IPR029055">
    <property type="entry name" value="Ntn_hydrolases_N"/>
</dbReference>
<dbReference type="InterPro" id="IPR026869">
    <property type="entry name" value="EgtC-like"/>
</dbReference>
<evidence type="ECO:0000313" key="4">
    <source>
        <dbReference type="Proteomes" id="UP000183413"/>
    </source>
</evidence>
<dbReference type="Proteomes" id="UP000183413">
    <property type="component" value="Unassembled WGS sequence"/>
</dbReference>
<reference evidence="3 4" key="1">
    <citation type="submission" date="2016-10" db="EMBL/GenBank/DDBJ databases">
        <authorList>
            <person name="de Groot N.N."/>
        </authorList>
    </citation>
    <scope>NUCLEOTIDE SEQUENCE [LARGE SCALE GENOMIC DNA]</scope>
    <source>
        <strain evidence="3 4">DSM 43067</strain>
    </source>
</reference>
<dbReference type="PANTHER" id="PTHR42824:SF1">
    <property type="entry name" value="GLUTAMINE AMIDOTRANSFERASE YAFJ-RELATED"/>
    <property type="match status" value="1"/>
</dbReference>
<dbReference type="Pfam" id="PF13230">
    <property type="entry name" value="GATase_4"/>
    <property type="match status" value="1"/>
</dbReference>
<keyword evidence="1 3" id="KW-0315">Glutamine amidotransferase</keyword>
<dbReference type="eggNOG" id="COG0121">
    <property type="taxonomic scope" value="Bacteria"/>
</dbReference>
<dbReference type="RefSeq" id="WP_075024853.1">
    <property type="nucleotide sequence ID" value="NZ_CP083237.1"/>
</dbReference>
<dbReference type="STRING" id="1993.SAMN04489713_13047"/>